<name>A0A1S1MQU1_9GAMM</name>
<dbReference type="SMART" id="SM00862">
    <property type="entry name" value="Trans_reg_C"/>
    <property type="match status" value="1"/>
</dbReference>
<dbReference type="Gene3D" id="6.10.250.690">
    <property type="match status" value="1"/>
</dbReference>
<dbReference type="PANTHER" id="PTHR48111">
    <property type="entry name" value="REGULATOR OF RPOS"/>
    <property type="match status" value="1"/>
</dbReference>
<evidence type="ECO:0000256" key="1">
    <source>
        <dbReference type="ARBA" id="ARBA00022553"/>
    </source>
</evidence>
<dbReference type="GO" id="GO:0005829">
    <property type="term" value="C:cytosol"/>
    <property type="evidence" value="ECO:0007669"/>
    <property type="project" value="TreeGrafter"/>
</dbReference>
<accession>A0A1S1MQU1</accession>
<dbReference type="InterPro" id="IPR036388">
    <property type="entry name" value="WH-like_DNA-bd_sf"/>
</dbReference>
<evidence type="ECO:0000256" key="3">
    <source>
        <dbReference type="ARBA" id="ARBA00023015"/>
    </source>
</evidence>
<evidence type="ECO:0000313" key="11">
    <source>
        <dbReference type="Proteomes" id="UP000179786"/>
    </source>
</evidence>
<dbReference type="PROSITE" id="PS51755">
    <property type="entry name" value="OMPR_PHOB"/>
    <property type="match status" value="1"/>
</dbReference>
<dbReference type="AlphaFoldDB" id="A0A1S1MQU1"/>
<dbReference type="Pfam" id="PF00072">
    <property type="entry name" value="Response_reg"/>
    <property type="match status" value="1"/>
</dbReference>
<dbReference type="RefSeq" id="WP_070987425.1">
    <property type="nucleotide sequence ID" value="NZ_MKJU01000032.1"/>
</dbReference>
<evidence type="ECO:0008006" key="12">
    <source>
        <dbReference type="Google" id="ProtNLM"/>
    </source>
</evidence>
<comment type="caution">
    <text evidence="10">The sequence shown here is derived from an EMBL/GenBank/DDBJ whole genome shotgun (WGS) entry which is preliminary data.</text>
</comment>
<keyword evidence="2" id="KW-0902">Two-component regulatory system</keyword>
<feature type="modified residue" description="4-aspartylphosphate" evidence="6">
    <location>
        <position position="52"/>
    </location>
</feature>
<evidence type="ECO:0000259" key="8">
    <source>
        <dbReference type="PROSITE" id="PS50110"/>
    </source>
</evidence>
<dbReference type="CDD" id="cd17574">
    <property type="entry name" value="REC_OmpR"/>
    <property type="match status" value="1"/>
</dbReference>
<dbReference type="OrthoDB" id="9802426at2"/>
<dbReference type="Proteomes" id="UP000179786">
    <property type="component" value="Unassembled WGS sequence"/>
</dbReference>
<keyword evidence="1 6" id="KW-0597">Phosphoprotein</keyword>
<keyword evidence="11" id="KW-1185">Reference proteome</keyword>
<dbReference type="STRING" id="1859457.BET10_21030"/>
<keyword evidence="4 7" id="KW-0238">DNA-binding</keyword>
<dbReference type="SUPFAM" id="SSF46894">
    <property type="entry name" value="C-terminal effector domain of the bipartite response regulators"/>
    <property type="match status" value="1"/>
</dbReference>
<dbReference type="Gene3D" id="1.10.10.10">
    <property type="entry name" value="Winged helix-like DNA-binding domain superfamily/Winged helix DNA-binding domain"/>
    <property type="match status" value="1"/>
</dbReference>
<gene>
    <name evidence="10" type="ORF">BET10_21030</name>
</gene>
<dbReference type="PANTHER" id="PTHR48111:SF4">
    <property type="entry name" value="DNA-BINDING DUAL TRANSCRIPTIONAL REGULATOR OMPR"/>
    <property type="match status" value="1"/>
</dbReference>
<feature type="DNA-binding region" description="OmpR/PhoB-type" evidence="7">
    <location>
        <begin position="130"/>
        <end position="229"/>
    </location>
</feature>
<dbReference type="InterPro" id="IPR039420">
    <property type="entry name" value="WalR-like"/>
</dbReference>
<dbReference type="SMART" id="SM00448">
    <property type="entry name" value="REC"/>
    <property type="match status" value="1"/>
</dbReference>
<dbReference type="GO" id="GO:0000976">
    <property type="term" value="F:transcription cis-regulatory region binding"/>
    <property type="evidence" value="ECO:0007669"/>
    <property type="project" value="TreeGrafter"/>
</dbReference>
<dbReference type="Pfam" id="PF00486">
    <property type="entry name" value="Trans_reg_C"/>
    <property type="match status" value="1"/>
</dbReference>
<sequence length="232" mass="26019">MSKLLIIDDDSSLTESLSVFFQQHHFDLICANEPQHGYELIGLESPKLVLLDIMMPGIDGFTLCKQIRQAYTLPIIMLTARGRLEDKVHGFELGVDDYLPKPFEPAELLVRVQALLRRSFSEEQRSTEQQGVLFFAGLAIFSAQQIVKVDGEDVHLSGMEFHLLKALASNPGKVFNREQITGVVKGVEVDLYGRSVDILLSRLRQKLNDSVSSPRFIKTIRGVGYTFIATPL</sequence>
<evidence type="ECO:0000256" key="2">
    <source>
        <dbReference type="ARBA" id="ARBA00023012"/>
    </source>
</evidence>
<evidence type="ECO:0000313" key="10">
    <source>
        <dbReference type="EMBL" id="OHU87408.1"/>
    </source>
</evidence>
<dbReference type="SUPFAM" id="SSF52172">
    <property type="entry name" value="CheY-like"/>
    <property type="match status" value="1"/>
</dbReference>
<dbReference type="InterPro" id="IPR001789">
    <property type="entry name" value="Sig_transdc_resp-reg_receiver"/>
</dbReference>
<dbReference type="InterPro" id="IPR001867">
    <property type="entry name" value="OmpR/PhoB-type_DNA-bd"/>
</dbReference>
<evidence type="ECO:0000256" key="4">
    <source>
        <dbReference type="ARBA" id="ARBA00023125"/>
    </source>
</evidence>
<dbReference type="Gene3D" id="3.40.50.2300">
    <property type="match status" value="1"/>
</dbReference>
<dbReference type="PROSITE" id="PS50110">
    <property type="entry name" value="RESPONSE_REGULATORY"/>
    <property type="match status" value="1"/>
</dbReference>
<feature type="domain" description="OmpR/PhoB-type" evidence="9">
    <location>
        <begin position="130"/>
        <end position="229"/>
    </location>
</feature>
<proteinExistence type="predicted"/>
<evidence type="ECO:0000256" key="7">
    <source>
        <dbReference type="PROSITE-ProRule" id="PRU01091"/>
    </source>
</evidence>
<keyword evidence="3" id="KW-0805">Transcription regulation</keyword>
<evidence type="ECO:0000256" key="5">
    <source>
        <dbReference type="ARBA" id="ARBA00023163"/>
    </source>
</evidence>
<dbReference type="EMBL" id="MKJU01000032">
    <property type="protein sequence ID" value="OHU87408.1"/>
    <property type="molecule type" value="Genomic_DNA"/>
</dbReference>
<evidence type="ECO:0000259" key="9">
    <source>
        <dbReference type="PROSITE" id="PS51755"/>
    </source>
</evidence>
<reference evidence="10 11" key="1">
    <citation type="submission" date="2016-09" db="EMBL/GenBank/DDBJ databases">
        <title>Pseudoalteromonas amylolytica sp. nov., isolated from the surface seawater.</title>
        <authorList>
            <person name="Wu Y.-H."/>
            <person name="Cheng H."/>
            <person name="Jin X.-B."/>
            <person name="Wang C.-S."/>
            <person name="Xu X.-W."/>
        </authorList>
    </citation>
    <scope>NUCLEOTIDE SEQUENCE [LARGE SCALE GENOMIC DNA]</scope>
    <source>
        <strain evidence="10 11">JW1</strain>
    </source>
</reference>
<dbReference type="InterPro" id="IPR011006">
    <property type="entry name" value="CheY-like_superfamily"/>
</dbReference>
<feature type="domain" description="Response regulatory" evidence="8">
    <location>
        <begin position="3"/>
        <end position="116"/>
    </location>
</feature>
<dbReference type="GO" id="GO:0006355">
    <property type="term" value="P:regulation of DNA-templated transcription"/>
    <property type="evidence" value="ECO:0007669"/>
    <property type="project" value="InterPro"/>
</dbReference>
<evidence type="ECO:0000256" key="6">
    <source>
        <dbReference type="PROSITE-ProRule" id="PRU00169"/>
    </source>
</evidence>
<dbReference type="InterPro" id="IPR016032">
    <property type="entry name" value="Sig_transdc_resp-reg_C-effctor"/>
</dbReference>
<keyword evidence="5" id="KW-0804">Transcription</keyword>
<dbReference type="GO" id="GO:0032993">
    <property type="term" value="C:protein-DNA complex"/>
    <property type="evidence" value="ECO:0007669"/>
    <property type="project" value="TreeGrafter"/>
</dbReference>
<organism evidence="10 11">
    <name type="scientific">Pseudoalteromonas amylolytica</name>
    <dbReference type="NCBI Taxonomy" id="1859457"/>
    <lineage>
        <taxon>Bacteria</taxon>
        <taxon>Pseudomonadati</taxon>
        <taxon>Pseudomonadota</taxon>
        <taxon>Gammaproteobacteria</taxon>
        <taxon>Alteromonadales</taxon>
        <taxon>Pseudoalteromonadaceae</taxon>
        <taxon>Pseudoalteromonas</taxon>
    </lineage>
</organism>
<dbReference type="CDD" id="cd00383">
    <property type="entry name" value="trans_reg_C"/>
    <property type="match status" value="1"/>
</dbReference>
<dbReference type="GO" id="GO:0000156">
    <property type="term" value="F:phosphorelay response regulator activity"/>
    <property type="evidence" value="ECO:0007669"/>
    <property type="project" value="TreeGrafter"/>
</dbReference>
<protein>
    <recommendedName>
        <fullName evidence="12">DNA-binding response regulator</fullName>
    </recommendedName>
</protein>